<dbReference type="InterPro" id="IPR050463">
    <property type="entry name" value="Gfo/Idh/MocA_oxidrdct_glycsds"/>
</dbReference>
<organism evidence="1">
    <name type="scientific">marine sediment metagenome</name>
    <dbReference type="NCBI Taxonomy" id="412755"/>
    <lineage>
        <taxon>unclassified sequences</taxon>
        <taxon>metagenomes</taxon>
        <taxon>ecological metagenomes</taxon>
    </lineage>
</organism>
<accession>X1I686</accession>
<name>X1I686_9ZZZZ</name>
<dbReference type="SUPFAM" id="SSF51735">
    <property type="entry name" value="NAD(P)-binding Rossmann-fold domains"/>
    <property type="match status" value="1"/>
</dbReference>
<reference evidence="1" key="1">
    <citation type="journal article" date="2014" name="Front. Microbiol.">
        <title>High frequency of phylogenetically diverse reductive dehalogenase-homologous genes in deep subseafloor sedimentary metagenomes.</title>
        <authorList>
            <person name="Kawai M."/>
            <person name="Futagami T."/>
            <person name="Toyoda A."/>
            <person name="Takaki Y."/>
            <person name="Nishi S."/>
            <person name="Hori S."/>
            <person name="Arai W."/>
            <person name="Tsubouchi T."/>
            <person name="Morono Y."/>
            <person name="Uchiyama I."/>
            <person name="Ito T."/>
            <person name="Fujiyama A."/>
            <person name="Inagaki F."/>
            <person name="Takami H."/>
        </authorList>
    </citation>
    <scope>NUCLEOTIDE SEQUENCE</scope>
    <source>
        <strain evidence="1">Expedition CK06-06</strain>
    </source>
</reference>
<dbReference type="PANTHER" id="PTHR43818:SF5">
    <property type="entry name" value="OXIDOREDUCTASE FAMILY PROTEIN"/>
    <property type="match status" value="1"/>
</dbReference>
<evidence type="ECO:0008006" key="2">
    <source>
        <dbReference type="Google" id="ProtNLM"/>
    </source>
</evidence>
<evidence type="ECO:0000313" key="1">
    <source>
        <dbReference type="EMBL" id="GAH77911.1"/>
    </source>
</evidence>
<comment type="caution">
    <text evidence="1">The sequence shown here is derived from an EMBL/GenBank/DDBJ whole genome shotgun (WGS) entry which is preliminary data.</text>
</comment>
<dbReference type="PANTHER" id="PTHR43818">
    <property type="entry name" value="BCDNA.GH03377"/>
    <property type="match status" value="1"/>
</dbReference>
<gene>
    <name evidence="1" type="ORF">S03H2_60688</name>
</gene>
<dbReference type="EMBL" id="BARU01039130">
    <property type="protein sequence ID" value="GAH77911.1"/>
    <property type="molecule type" value="Genomic_DNA"/>
</dbReference>
<dbReference type="Gene3D" id="3.40.50.720">
    <property type="entry name" value="NAD(P)-binding Rossmann-like Domain"/>
    <property type="match status" value="1"/>
</dbReference>
<dbReference type="InterPro" id="IPR036291">
    <property type="entry name" value="NAD(P)-bd_dom_sf"/>
</dbReference>
<protein>
    <recommendedName>
        <fullName evidence="2">Gfo/Idh/MocA-like oxidoreductase N-terminal domain-containing protein</fullName>
    </recommendedName>
</protein>
<sequence length="124" mass="13048">MVAGSVLAGVTLPWAHAAEDNTIRLALVGCGGRGGGAVANALSSSKGPVKLIAMADVFEDRLARSYKALSEQFGERIDVPPERRFLGFDAYRKAIDCLGSGDVMVQATHSAFRPTHVGYAVEKG</sequence>
<proteinExistence type="predicted"/>
<feature type="non-terminal residue" evidence="1">
    <location>
        <position position="124"/>
    </location>
</feature>
<dbReference type="AlphaFoldDB" id="X1I686"/>